<organism evidence="3 4">
    <name type="scientific">Setaria digitata</name>
    <dbReference type="NCBI Taxonomy" id="48799"/>
    <lineage>
        <taxon>Eukaryota</taxon>
        <taxon>Metazoa</taxon>
        <taxon>Ecdysozoa</taxon>
        <taxon>Nematoda</taxon>
        <taxon>Chromadorea</taxon>
        <taxon>Rhabditida</taxon>
        <taxon>Spirurina</taxon>
        <taxon>Spiruromorpha</taxon>
        <taxon>Filarioidea</taxon>
        <taxon>Setariidae</taxon>
        <taxon>Setaria</taxon>
    </lineage>
</organism>
<feature type="compositionally biased region" description="Basic and acidic residues" evidence="1">
    <location>
        <begin position="14"/>
        <end position="23"/>
    </location>
</feature>
<keyword evidence="2" id="KW-1133">Transmembrane helix</keyword>
<dbReference type="InterPro" id="IPR036383">
    <property type="entry name" value="TSP1_rpt_sf"/>
</dbReference>
<reference evidence="4" key="1">
    <citation type="submission" date="2022-11" db="UniProtKB">
        <authorList>
            <consortium name="WormBaseParasite"/>
        </authorList>
    </citation>
    <scope>IDENTIFICATION</scope>
</reference>
<keyword evidence="2" id="KW-0812">Transmembrane</keyword>
<dbReference type="Gene3D" id="2.20.100.10">
    <property type="entry name" value="Thrombospondin type-1 (TSP1) repeat"/>
    <property type="match status" value="1"/>
</dbReference>
<evidence type="ECO:0000256" key="1">
    <source>
        <dbReference type="SAM" id="MobiDB-lite"/>
    </source>
</evidence>
<dbReference type="SUPFAM" id="SSF82895">
    <property type="entry name" value="TSP-1 type 1 repeat"/>
    <property type="match status" value="1"/>
</dbReference>
<evidence type="ECO:0000313" key="3">
    <source>
        <dbReference type="Proteomes" id="UP000887581"/>
    </source>
</evidence>
<dbReference type="AlphaFoldDB" id="A0A915PHE9"/>
<proteinExistence type="predicted"/>
<evidence type="ECO:0000256" key="2">
    <source>
        <dbReference type="SAM" id="Phobius"/>
    </source>
</evidence>
<dbReference type="PROSITE" id="PS50092">
    <property type="entry name" value="TSP1"/>
    <property type="match status" value="1"/>
</dbReference>
<feature type="transmembrane region" description="Helical" evidence="2">
    <location>
        <begin position="105"/>
        <end position="127"/>
    </location>
</feature>
<keyword evidence="3" id="KW-1185">Reference proteome</keyword>
<dbReference type="InterPro" id="IPR000884">
    <property type="entry name" value="TSP1_rpt"/>
</dbReference>
<evidence type="ECO:0000313" key="4">
    <source>
        <dbReference type="WBParaSite" id="sdigi.contig163.g5485.t1"/>
    </source>
</evidence>
<keyword evidence="2" id="KW-0472">Membrane</keyword>
<feature type="region of interest" description="Disordered" evidence="1">
    <location>
        <begin position="1"/>
        <end position="23"/>
    </location>
</feature>
<name>A0A915PHE9_9BILA</name>
<protein>
    <submittedName>
        <fullName evidence="4">Uncharacterized protein</fullName>
    </submittedName>
</protein>
<dbReference type="Proteomes" id="UP000887581">
    <property type="component" value="Unplaced"/>
</dbReference>
<accession>A0A915PHE9</accession>
<sequence length="253" mass="28386">MPTVSENVAPPKSQLRENKDEKELTATKVMHGYAHKSALSKQATELIPEAEVDQDTLKEGPEIKDGSLTNELSDATDLAEDAPVVSLSLSYYIFKRVIGDRRVRALTALNLVIGLISFSLFITMVVAKISGNEFPCMYQWSEWSACSETCMATAKMPFRSRHILNYSIIRSRGKFPSCPENLAEVTERMPCNIYRCPIKLSSITNWTECFYKNPSKGASDGCYRVRDIPTVNQLIHIDTVNVTEDCECPQTIF</sequence>
<dbReference type="WBParaSite" id="sdigi.contig163.g5485.t1">
    <property type="protein sequence ID" value="sdigi.contig163.g5485.t1"/>
    <property type="gene ID" value="sdigi.contig163.g5485"/>
</dbReference>